<feature type="compositionally biased region" description="Basic and acidic residues" evidence="1">
    <location>
        <begin position="1"/>
        <end position="10"/>
    </location>
</feature>
<feature type="region of interest" description="Disordered" evidence="1">
    <location>
        <begin position="1"/>
        <end position="30"/>
    </location>
</feature>
<feature type="compositionally biased region" description="Basic and acidic residues" evidence="1">
    <location>
        <begin position="74"/>
        <end position="83"/>
    </location>
</feature>
<dbReference type="KEGG" id="dfa:DFA_05038"/>
<organism evidence="2 3">
    <name type="scientific">Cavenderia fasciculata</name>
    <name type="common">Slime mold</name>
    <name type="synonym">Dictyostelium fasciculatum</name>
    <dbReference type="NCBI Taxonomy" id="261658"/>
    <lineage>
        <taxon>Eukaryota</taxon>
        <taxon>Amoebozoa</taxon>
        <taxon>Evosea</taxon>
        <taxon>Eumycetozoa</taxon>
        <taxon>Dictyostelia</taxon>
        <taxon>Acytosteliales</taxon>
        <taxon>Cavenderiaceae</taxon>
        <taxon>Cavenderia</taxon>
    </lineage>
</organism>
<feature type="compositionally biased region" description="Basic and acidic residues" evidence="1">
    <location>
        <begin position="90"/>
        <end position="107"/>
    </location>
</feature>
<protein>
    <submittedName>
        <fullName evidence="2">Uncharacterized protein</fullName>
    </submittedName>
</protein>
<evidence type="ECO:0000313" key="2">
    <source>
        <dbReference type="EMBL" id="EGG22908.1"/>
    </source>
</evidence>
<proteinExistence type="predicted"/>
<dbReference type="OrthoDB" id="10647514at2759"/>
<dbReference type="EMBL" id="GL883008">
    <property type="protein sequence ID" value="EGG22908.1"/>
    <property type="molecule type" value="Genomic_DNA"/>
</dbReference>
<keyword evidence="3" id="KW-1185">Reference proteome</keyword>
<evidence type="ECO:0000313" key="3">
    <source>
        <dbReference type="Proteomes" id="UP000007797"/>
    </source>
</evidence>
<name>F4PN15_CACFS</name>
<accession>F4PN15</accession>
<evidence type="ECO:0000256" key="1">
    <source>
        <dbReference type="SAM" id="MobiDB-lite"/>
    </source>
</evidence>
<dbReference type="GeneID" id="14875506"/>
<gene>
    <name evidence="2" type="ORF">DFA_05038</name>
</gene>
<feature type="region of interest" description="Disordered" evidence="1">
    <location>
        <begin position="74"/>
        <end position="114"/>
    </location>
</feature>
<sequence length="248" mass="27973">MINIDTHGDTFDNNNNNKNQQDLYPPSHLSSYTTTTFINNRTNQSRTSNSIDTDIDLDIDCLVNMKDKPDVAGAMAEERKGDGSKSSSLVEKDKDKDKDKDNTKSLDDSNNNNNGQDIDDIKIHSYILHIPQLKSWYNKIINICSSSRTKPIVAVVLYGTVSLCQTIFNKKVMSTFRFDAPNIMLFCQMLLSLFVLQTLKYTNTIKLDTTLNINIIKKLMPLSICYVLNCIKEIGGSGDTADGIFYTW</sequence>
<dbReference type="RefSeq" id="XP_004360759.1">
    <property type="nucleotide sequence ID" value="XM_004360702.1"/>
</dbReference>
<reference evidence="3" key="1">
    <citation type="journal article" date="2011" name="Genome Res.">
        <title>Phylogeny-wide analysis of social amoeba genomes highlights ancient origins for complex intercellular communication.</title>
        <authorList>
            <person name="Heidel A.J."/>
            <person name="Lawal H.M."/>
            <person name="Felder M."/>
            <person name="Schilde C."/>
            <person name="Helps N.R."/>
            <person name="Tunggal B."/>
            <person name="Rivero F."/>
            <person name="John U."/>
            <person name="Schleicher M."/>
            <person name="Eichinger L."/>
            <person name="Platzer M."/>
            <person name="Noegel A.A."/>
            <person name="Schaap P."/>
            <person name="Gloeckner G."/>
        </authorList>
    </citation>
    <scope>NUCLEOTIDE SEQUENCE [LARGE SCALE GENOMIC DNA]</scope>
    <source>
        <strain evidence="3">SH3</strain>
    </source>
</reference>
<dbReference type="Proteomes" id="UP000007797">
    <property type="component" value="Unassembled WGS sequence"/>
</dbReference>
<dbReference type="AlphaFoldDB" id="F4PN15"/>